<keyword evidence="3" id="KW-1185">Reference proteome</keyword>
<dbReference type="EMBL" id="LWDX02022960">
    <property type="protein sequence ID" value="OEL31643.1"/>
    <property type="molecule type" value="Genomic_DNA"/>
</dbReference>
<accession>A0A1E5W2M3</accession>
<feature type="domain" description="Retrovirus-related Pol polyprotein from transposon TNT 1-94-like beta-barrel" evidence="1">
    <location>
        <begin position="3"/>
        <end position="79"/>
    </location>
</feature>
<dbReference type="OrthoDB" id="997963at2759"/>
<protein>
    <recommendedName>
        <fullName evidence="1">Retrovirus-related Pol polyprotein from transposon TNT 1-94-like beta-barrel domain-containing protein</fullName>
    </recommendedName>
</protein>
<organism evidence="2 3">
    <name type="scientific">Dichanthelium oligosanthes</name>
    <dbReference type="NCBI Taxonomy" id="888268"/>
    <lineage>
        <taxon>Eukaryota</taxon>
        <taxon>Viridiplantae</taxon>
        <taxon>Streptophyta</taxon>
        <taxon>Embryophyta</taxon>
        <taxon>Tracheophyta</taxon>
        <taxon>Spermatophyta</taxon>
        <taxon>Magnoliopsida</taxon>
        <taxon>Liliopsida</taxon>
        <taxon>Poales</taxon>
        <taxon>Poaceae</taxon>
        <taxon>PACMAD clade</taxon>
        <taxon>Panicoideae</taxon>
        <taxon>Panicodae</taxon>
        <taxon>Paniceae</taxon>
        <taxon>Dichantheliinae</taxon>
        <taxon>Dichanthelium</taxon>
    </lineage>
</organism>
<dbReference type="Proteomes" id="UP000095767">
    <property type="component" value="Unassembled WGS sequence"/>
</dbReference>
<dbReference type="InterPro" id="IPR054722">
    <property type="entry name" value="PolX-like_BBD"/>
</dbReference>
<comment type="caution">
    <text evidence="2">The sequence shown here is derived from an EMBL/GenBank/DDBJ whole genome shotgun (WGS) entry which is preliminary data.</text>
</comment>
<feature type="non-terminal residue" evidence="2">
    <location>
        <position position="1"/>
    </location>
</feature>
<reference evidence="2 3" key="1">
    <citation type="submission" date="2016-09" db="EMBL/GenBank/DDBJ databases">
        <title>The draft genome of Dichanthelium oligosanthes: A C3 panicoid grass species.</title>
        <authorList>
            <person name="Studer A.J."/>
            <person name="Schnable J.C."/>
            <person name="Brutnell T.P."/>
        </authorList>
    </citation>
    <scope>NUCLEOTIDE SEQUENCE [LARGE SCALE GENOMIC DNA]</scope>
    <source>
        <strain evidence="3">cv. Kellogg 1175</strain>
        <tissue evidence="2">Leaf</tissue>
    </source>
</reference>
<proteinExistence type="predicted"/>
<dbReference type="Pfam" id="PF22936">
    <property type="entry name" value="Pol_BBD"/>
    <property type="match status" value="1"/>
</dbReference>
<sequence>GEWTLDSGCYNHIMSEESFLNDKWKMREDRKINVAGSGLLTCKFQGNITKGGIRLKDVYLCKESSRNLISVSQLDVLGYNFLFSEDHGNIKYKKEEDLVGIAHIDGGKLNYYVEFLHSKE</sequence>
<evidence type="ECO:0000313" key="2">
    <source>
        <dbReference type="EMBL" id="OEL31643.1"/>
    </source>
</evidence>
<evidence type="ECO:0000313" key="3">
    <source>
        <dbReference type="Proteomes" id="UP000095767"/>
    </source>
</evidence>
<evidence type="ECO:0000259" key="1">
    <source>
        <dbReference type="Pfam" id="PF22936"/>
    </source>
</evidence>
<gene>
    <name evidence="2" type="ORF">BAE44_0007338</name>
</gene>
<dbReference type="AlphaFoldDB" id="A0A1E5W2M3"/>
<name>A0A1E5W2M3_9POAL</name>